<dbReference type="InterPro" id="IPR006204">
    <property type="entry name" value="GHMP_kinase_N_dom"/>
</dbReference>
<comment type="function">
    <text evidence="10">Catalyzes the phosphorylation of the position 2 hydroxy group of 4-diphosphocytidyl-2C-methyl-D-erythritol.</text>
</comment>
<keyword evidence="8 10" id="KW-0414">Isoprene biosynthesis</keyword>
<sequence length="276" mass="28366">MKTVEISAFAPAKINLTLHVTGRRADGYHLLDSLVVFADIGDELRLRPARGLTLQVSGPMADGVPRDDRNLALRAARAAGVLDVAISLKKHLPAAAGIGGGSSDAAAVLRALKEGWGVSVGDVAALGADLPVCMAARTTRMSGVGEIVTQVNGIPPLPAVLVNPGTAIPTPAVFAALQEQDGTPMDAIPAFADAESCACWLSAQRNDLEPPAIEIAPEIGDCLEMLLAQGALSARMSGSGATCFGLFASQSDAACAADALKLQQPNWWIQQTVLGA</sequence>
<feature type="active site" evidence="10">
    <location>
        <position position="129"/>
    </location>
</feature>
<dbReference type="EC" id="2.7.1.148" evidence="2 10"/>
<evidence type="ECO:0000256" key="7">
    <source>
        <dbReference type="ARBA" id="ARBA00022840"/>
    </source>
</evidence>
<evidence type="ECO:0000259" key="12">
    <source>
        <dbReference type="Pfam" id="PF08544"/>
    </source>
</evidence>
<dbReference type="SUPFAM" id="SSF55060">
    <property type="entry name" value="GHMP Kinase, C-terminal domain"/>
    <property type="match status" value="1"/>
</dbReference>
<dbReference type="RefSeq" id="WP_198685598.1">
    <property type="nucleotide sequence ID" value="NZ_JAEIJD010000004.1"/>
</dbReference>
<dbReference type="InterPro" id="IPR013750">
    <property type="entry name" value="GHMP_kinase_C_dom"/>
</dbReference>
<evidence type="ECO:0000256" key="2">
    <source>
        <dbReference type="ARBA" id="ARBA00012052"/>
    </source>
</evidence>
<dbReference type="InterPro" id="IPR036554">
    <property type="entry name" value="GHMP_kinase_C_sf"/>
</dbReference>
<evidence type="ECO:0000259" key="11">
    <source>
        <dbReference type="Pfam" id="PF00288"/>
    </source>
</evidence>
<feature type="binding site" evidence="10">
    <location>
        <begin position="93"/>
        <end position="103"/>
    </location>
    <ligand>
        <name>ATP</name>
        <dbReference type="ChEBI" id="CHEBI:30616"/>
    </ligand>
</feature>
<keyword evidence="4 10" id="KW-0808">Transferase</keyword>
<dbReference type="Proteomes" id="UP000613255">
    <property type="component" value="Unassembled WGS sequence"/>
</dbReference>
<evidence type="ECO:0000256" key="4">
    <source>
        <dbReference type="ARBA" id="ARBA00022679"/>
    </source>
</evidence>
<dbReference type="Pfam" id="PF00288">
    <property type="entry name" value="GHMP_kinases_N"/>
    <property type="match status" value="1"/>
</dbReference>
<dbReference type="Gene3D" id="3.30.230.10">
    <property type="match status" value="1"/>
</dbReference>
<dbReference type="NCBIfam" id="NF011202">
    <property type="entry name" value="PRK14608.1"/>
    <property type="match status" value="1"/>
</dbReference>
<keyword evidence="6 10" id="KW-0418">Kinase</keyword>
<evidence type="ECO:0000256" key="10">
    <source>
        <dbReference type="HAMAP-Rule" id="MF_00061"/>
    </source>
</evidence>
<organism evidence="13 14">
    <name type="scientific">Pontibaca salina</name>
    <dbReference type="NCBI Taxonomy" id="2795731"/>
    <lineage>
        <taxon>Bacteria</taxon>
        <taxon>Pseudomonadati</taxon>
        <taxon>Pseudomonadota</taxon>
        <taxon>Alphaproteobacteria</taxon>
        <taxon>Rhodobacterales</taxon>
        <taxon>Roseobacteraceae</taxon>
        <taxon>Pontibaca</taxon>
    </lineage>
</organism>
<reference evidence="13" key="1">
    <citation type="submission" date="2020-12" db="EMBL/GenBank/DDBJ databases">
        <title>Pontibaca salina gen. nov., sp. nov., isolated from marine sediment.</title>
        <authorList>
            <person name="Bo J."/>
            <person name="Wang S."/>
            <person name="Song X."/>
            <person name="Du Z."/>
        </authorList>
    </citation>
    <scope>NUCLEOTIDE SEQUENCE</scope>
    <source>
        <strain evidence="13">S1109L</strain>
    </source>
</reference>
<evidence type="ECO:0000313" key="13">
    <source>
        <dbReference type="EMBL" id="MBI6629568.1"/>
    </source>
</evidence>
<comment type="similarity">
    <text evidence="1 10">Belongs to the GHMP kinase family. IspE subfamily.</text>
</comment>
<feature type="domain" description="GHMP kinase N-terminal" evidence="11">
    <location>
        <begin position="72"/>
        <end position="131"/>
    </location>
</feature>
<name>A0A934HK24_9RHOB</name>
<dbReference type="HAMAP" id="MF_00061">
    <property type="entry name" value="IspE"/>
    <property type="match status" value="1"/>
</dbReference>
<evidence type="ECO:0000256" key="6">
    <source>
        <dbReference type="ARBA" id="ARBA00022777"/>
    </source>
</evidence>
<dbReference type="PIRSF" id="PIRSF010376">
    <property type="entry name" value="IspE"/>
    <property type="match status" value="1"/>
</dbReference>
<dbReference type="Pfam" id="PF08544">
    <property type="entry name" value="GHMP_kinases_C"/>
    <property type="match status" value="1"/>
</dbReference>
<evidence type="ECO:0000256" key="8">
    <source>
        <dbReference type="ARBA" id="ARBA00023229"/>
    </source>
</evidence>
<dbReference type="AlphaFoldDB" id="A0A934HK24"/>
<comment type="pathway">
    <text evidence="10">Isoprenoid biosynthesis; isopentenyl diphosphate biosynthesis via DXP pathway; isopentenyl diphosphate from 1-deoxy-D-xylulose 5-phosphate: step 3/6.</text>
</comment>
<dbReference type="SUPFAM" id="SSF54211">
    <property type="entry name" value="Ribosomal protein S5 domain 2-like"/>
    <property type="match status" value="1"/>
</dbReference>
<keyword evidence="5 10" id="KW-0547">Nucleotide-binding</keyword>
<evidence type="ECO:0000256" key="5">
    <source>
        <dbReference type="ARBA" id="ARBA00022741"/>
    </source>
</evidence>
<evidence type="ECO:0000313" key="14">
    <source>
        <dbReference type="Proteomes" id="UP000613255"/>
    </source>
</evidence>
<comment type="caution">
    <text evidence="13">The sequence shown here is derived from an EMBL/GenBank/DDBJ whole genome shotgun (WGS) entry which is preliminary data.</text>
</comment>
<dbReference type="GO" id="GO:0050515">
    <property type="term" value="F:4-(cytidine 5'-diphospho)-2-C-methyl-D-erythritol kinase activity"/>
    <property type="evidence" value="ECO:0007669"/>
    <property type="project" value="UniProtKB-UniRule"/>
</dbReference>
<protein>
    <recommendedName>
        <fullName evidence="3 10">4-diphosphocytidyl-2-C-methyl-D-erythritol kinase</fullName>
        <shortName evidence="10">CMK</shortName>
        <ecNumber evidence="2 10">2.7.1.148</ecNumber>
    </recommendedName>
    <alternativeName>
        <fullName evidence="9 10">4-(cytidine-5'-diphospho)-2-C-methyl-D-erythritol kinase</fullName>
    </alternativeName>
</protein>
<feature type="domain" description="GHMP kinase C-terminal" evidence="12">
    <location>
        <begin position="203"/>
        <end position="261"/>
    </location>
</feature>
<evidence type="ECO:0000256" key="3">
    <source>
        <dbReference type="ARBA" id="ARBA00017473"/>
    </source>
</evidence>
<dbReference type="EMBL" id="JAEIJD010000004">
    <property type="protein sequence ID" value="MBI6629568.1"/>
    <property type="molecule type" value="Genomic_DNA"/>
</dbReference>
<dbReference type="GO" id="GO:0019288">
    <property type="term" value="P:isopentenyl diphosphate biosynthetic process, methylerythritol 4-phosphate pathway"/>
    <property type="evidence" value="ECO:0007669"/>
    <property type="project" value="UniProtKB-UniRule"/>
</dbReference>
<comment type="catalytic activity">
    <reaction evidence="10">
        <text>4-CDP-2-C-methyl-D-erythritol + ATP = 4-CDP-2-C-methyl-D-erythritol 2-phosphate + ADP + H(+)</text>
        <dbReference type="Rhea" id="RHEA:18437"/>
        <dbReference type="ChEBI" id="CHEBI:15378"/>
        <dbReference type="ChEBI" id="CHEBI:30616"/>
        <dbReference type="ChEBI" id="CHEBI:57823"/>
        <dbReference type="ChEBI" id="CHEBI:57919"/>
        <dbReference type="ChEBI" id="CHEBI:456216"/>
        <dbReference type="EC" id="2.7.1.148"/>
    </reaction>
</comment>
<dbReference type="InterPro" id="IPR004424">
    <property type="entry name" value="IspE"/>
</dbReference>
<dbReference type="GO" id="GO:0016114">
    <property type="term" value="P:terpenoid biosynthetic process"/>
    <property type="evidence" value="ECO:0007669"/>
    <property type="project" value="UniProtKB-UniRule"/>
</dbReference>
<dbReference type="Gene3D" id="3.30.70.890">
    <property type="entry name" value="GHMP kinase, C-terminal domain"/>
    <property type="match status" value="1"/>
</dbReference>
<keyword evidence="14" id="KW-1185">Reference proteome</keyword>
<dbReference type="InterPro" id="IPR020568">
    <property type="entry name" value="Ribosomal_Su5_D2-typ_SF"/>
</dbReference>
<accession>A0A934HK24</accession>
<dbReference type="GO" id="GO:0005524">
    <property type="term" value="F:ATP binding"/>
    <property type="evidence" value="ECO:0007669"/>
    <property type="project" value="UniProtKB-UniRule"/>
</dbReference>
<evidence type="ECO:0000256" key="1">
    <source>
        <dbReference type="ARBA" id="ARBA00009684"/>
    </source>
</evidence>
<proteinExistence type="inferred from homology"/>
<dbReference type="InterPro" id="IPR014721">
    <property type="entry name" value="Ribsml_uS5_D2-typ_fold_subgr"/>
</dbReference>
<dbReference type="PANTHER" id="PTHR43527">
    <property type="entry name" value="4-DIPHOSPHOCYTIDYL-2-C-METHYL-D-ERYTHRITOL KINASE, CHLOROPLASTIC"/>
    <property type="match status" value="1"/>
</dbReference>
<feature type="active site" evidence="10">
    <location>
        <position position="13"/>
    </location>
</feature>
<gene>
    <name evidence="10" type="primary">ispE</name>
    <name evidence="13" type="ORF">JAO82_06685</name>
</gene>
<evidence type="ECO:0000256" key="9">
    <source>
        <dbReference type="ARBA" id="ARBA00032554"/>
    </source>
</evidence>
<dbReference type="NCBIfam" id="TIGR00154">
    <property type="entry name" value="ispE"/>
    <property type="match status" value="1"/>
</dbReference>
<dbReference type="PANTHER" id="PTHR43527:SF2">
    <property type="entry name" value="4-DIPHOSPHOCYTIDYL-2-C-METHYL-D-ERYTHRITOL KINASE, CHLOROPLASTIC"/>
    <property type="match status" value="1"/>
</dbReference>
<keyword evidence="7 10" id="KW-0067">ATP-binding</keyword>